<name>H5X2L8_9PSEU</name>
<feature type="domain" description="Solute-binding protein family 3/N-terminal" evidence="5">
    <location>
        <begin position="46"/>
        <end position="280"/>
    </location>
</feature>
<dbReference type="RefSeq" id="WP_009154342.1">
    <property type="nucleotide sequence ID" value="NZ_CM001439.1"/>
</dbReference>
<dbReference type="Pfam" id="PF09084">
    <property type="entry name" value="NMT1"/>
    <property type="match status" value="1"/>
</dbReference>
<dbReference type="InterPro" id="IPR001638">
    <property type="entry name" value="Solute-binding_3/MltF_N"/>
</dbReference>
<dbReference type="EMBL" id="CM001439">
    <property type="protein sequence ID" value="EHR50957.1"/>
    <property type="molecule type" value="Genomic_DNA"/>
</dbReference>
<dbReference type="STRING" id="882083.SacmaDRAFT_2716"/>
<dbReference type="OrthoDB" id="5348911at2"/>
<evidence type="ECO:0000256" key="1">
    <source>
        <dbReference type="ARBA" id="ARBA00004418"/>
    </source>
</evidence>
<comment type="subcellular location">
    <subcellularLocation>
        <location evidence="1">Periplasm</location>
    </subcellularLocation>
</comment>
<reference evidence="6 7" key="1">
    <citation type="journal article" date="2012" name="Stand. Genomic Sci.">
        <title>Genome sequence of the ocean sediment bacterium Saccharomonospora marina type strain (XMU15(T)).</title>
        <authorList>
            <person name="Klenk H.P."/>
            <person name="Lu M."/>
            <person name="Lucas S."/>
            <person name="Lapidus A."/>
            <person name="Copeland A."/>
            <person name="Pitluck S."/>
            <person name="Goodwin L.A."/>
            <person name="Han C."/>
            <person name="Tapia R."/>
            <person name="Brambilla E.M."/>
            <person name="Potter G."/>
            <person name="Land M."/>
            <person name="Ivanova N."/>
            <person name="Rohde M."/>
            <person name="Goker M."/>
            <person name="Detter J.C."/>
            <person name="Li W.J."/>
            <person name="Kyrpides N.C."/>
            <person name="Woyke T."/>
        </authorList>
    </citation>
    <scope>NUCLEOTIDE SEQUENCE [LARGE SCALE GENOMIC DNA]</scope>
    <source>
        <strain evidence="6 7">XMU15</strain>
    </source>
</reference>
<gene>
    <name evidence="6" type="ORF">SacmaDRAFT_2716</name>
</gene>
<dbReference type="GO" id="GO:0042597">
    <property type="term" value="C:periplasmic space"/>
    <property type="evidence" value="ECO:0007669"/>
    <property type="project" value="UniProtKB-SubCell"/>
</dbReference>
<dbReference type="PANTHER" id="PTHR30024">
    <property type="entry name" value="ALIPHATIC SULFONATES-BINDING PROTEIN-RELATED"/>
    <property type="match status" value="1"/>
</dbReference>
<feature type="signal peptide" evidence="4">
    <location>
        <begin position="1"/>
        <end position="29"/>
    </location>
</feature>
<sequence>MRFARPQLRPVRRLSALAAVLTLALGAAACGGGDDAASGDGSGPVTVRVGVIPIMDVAPLYLGREQGFFAEEGITVEPQEFAGGAEILPAVQSGDLQFGFSNTASLLIGASKGLPVRMVAQGVQEAADEQDSWSHIWVRADSGIKTPKDLEGKRLSVNTLRNVPEVTARASLEKHGVDLSKIQFVEVPFPEANAALEQGQVDAIYVVEPFDTVARQSGARPLVAPLYETEPSLTVAAYFTTQAYIEENPEVVERFVRAMNKSLEYAAQNPEAVRKTLGEYTKIPDNLLGEVRLGQWSSDLNRESIQGMHDLSKKYGLLEGEANLDELIWTPNGS</sequence>
<evidence type="ECO:0000313" key="7">
    <source>
        <dbReference type="Proteomes" id="UP000004926"/>
    </source>
</evidence>
<dbReference type="SUPFAM" id="SSF53850">
    <property type="entry name" value="Periplasmic binding protein-like II"/>
    <property type="match status" value="1"/>
</dbReference>
<dbReference type="HOGENOM" id="CLU_028871_5_1_11"/>
<evidence type="ECO:0000256" key="2">
    <source>
        <dbReference type="ARBA" id="ARBA00010742"/>
    </source>
</evidence>
<feature type="chain" id="PRO_5039374206" evidence="4">
    <location>
        <begin position="30"/>
        <end position="334"/>
    </location>
</feature>
<dbReference type="AlphaFoldDB" id="H5X2L8"/>
<dbReference type="PROSITE" id="PS51257">
    <property type="entry name" value="PROKAR_LIPOPROTEIN"/>
    <property type="match status" value="1"/>
</dbReference>
<dbReference type="InterPro" id="IPR015168">
    <property type="entry name" value="SsuA/THI5"/>
</dbReference>
<evidence type="ECO:0000313" key="6">
    <source>
        <dbReference type="EMBL" id="EHR50957.1"/>
    </source>
</evidence>
<accession>H5X2L8</accession>
<dbReference type="Proteomes" id="UP000004926">
    <property type="component" value="Chromosome"/>
</dbReference>
<comment type="similarity">
    <text evidence="2">Belongs to the bacterial solute-binding protein SsuA/TauA family.</text>
</comment>
<keyword evidence="3 4" id="KW-0732">Signal</keyword>
<keyword evidence="7" id="KW-1185">Reference proteome</keyword>
<evidence type="ECO:0000256" key="4">
    <source>
        <dbReference type="SAM" id="SignalP"/>
    </source>
</evidence>
<dbReference type="PANTHER" id="PTHR30024:SF47">
    <property type="entry name" value="TAURINE-BINDING PERIPLASMIC PROTEIN"/>
    <property type="match status" value="1"/>
</dbReference>
<proteinExistence type="inferred from homology"/>
<organism evidence="6 7">
    <name type="scientific">Saccharomonospora marina XMU15</name>
    <dbReference type="NCBI Taxonomy" id="882083"/>
    <lineage>
        <taxon>Bacteria</taxon>
        <taxon>Bacillati</taxon>
        <taxon>Actinomycetota</taxon>
        <taxon>Actinomycetes</taxon>
        <taxon>Pseudonocardiales</taxon>
        <taxon>Pseudonocardiaceae</taxon>
        <taxon>Saccharomonospora</taxon>
    </lineage>
</organism>
<protein>
    <submittedName>
        <fullName evidence="6">ABC-type nitrate/sulfonate/bicarbonate transport system, periplasmic component</fullName>
    </submittedName>
</protein>
<dbReference type="Gene3D" id="3.40.190.10">
    <property type="entry name" value="Periplasmic binding protein-like II"/>
    <property type="match status" value="2"/>
</dbReference>
<dbReference type="eggNOG" id="COG0715">
    <property type="taxonomic scope" value="Bacteria"/>
</dbReference>
<dbReference type="SMART" id="SM00062">
    <property type="entry name" value="PBPb"/>
    <property type="match status" value="1"/>
</dbReference>
<evidence type="ECO:0000259" key="5">
    <source>
        <dbReference type="SMART" id="SM00062"/>
    </source>
</evidence>
<evidence type="ECO:0000256" key="3">
    <source>
        <dbReference type="ARBA" id="ARBA00022729"/>
    </source>
</evidence>